<comment type="caution">
    <text evidence="6">The sequence shown here is derived from an EMBL/GenBank/DDBJ whole genome shotgun (WGS) entry which is preliminary data.</text>
</comment>
<dbReference type="GO" id="GO:0004252">
    <property type="term" value="F:serine-type endopeptidase activity"/>
    <property type="evidence" value="ECO:0007669"/>
    <property type="project" value="InterPro"/>
</dbReference>
<reference evidence="6" key="1">
    <citation type="submission" date="2022-10" db="EMBL/GenBank/DDBJ databases">
        <title>WGS of marine actinomycetes from Thailand.</title>
        <authorList>
            <person name="Thawai C."/>
        </authorList>
    </citation>
    <scope>NUCLEOTIDE SEQUENCE</scope>
    <source>
        <strain evidence="6">SW21</strain>
    </source>
</reference>
<feature type="compositionally biased region" description="Polar residues" evidence="3">
    <location>
        <begin position="392"/>
        <end position="404"/>
    </location>
</feature>
<evidence type="ECO:0000313" key="7">
    <source>
        <dbReference type="Proteomes" id="UP001143347"/>
    </source>
</evidence>
<dbReference type="Gene3D" id="2.40.10.120">
    <property type="match status" value="1"/>
</dbReference>
<dbReference type="SMART" id="SM00228">
    <property type="entry name" value="PDZ"/>
    <property type="match status" value="1"/>
</dbReference>
<dbReference type="InterPro" id="IPR036034">
    <property type="entry name" value="PDZ_sf"/>
</dbReference>
<dbReference type="AlphaFoldDB" id="A0A9X3D9F4"/>
<sequence>MTSPYPTSHGAPSHVAGHPSVGTPDRPRAGVTKPIVVTALLAGLLGGVVGVGGSALLNNDDSGSVPVLSSAPDTANNAADVKPGSVTYAAQIASKSTADIKVAGAQGSAVGSGIVLSPDGYVLTNNHVVAMAGNGSTIQVTTSDGKTYGAEVTGTSPSYDLAVIKLDGASGLTPAALGDSDGLQVGEQVVAVGSPENLSNTVTSGIVSALSRTVTAADESGSGVTVYNGLQTDTPINPGNSGGPLVNLKGQVVGVNSAVDTGQAASGGVQAYGLGFAIPVNTAKRIGNELLQDGQATKPVLGVSGSLTATDSAAEGAQISSVQSGGAADQAGIKQGDVITKIGDTPISNYADLMAQILTHTPGETVSVTVGSGSDARTVQVKLGSAVDKQETTIPESGGQSNQPRIPFGGGGFGGLVP</sequence>
<dbReference type="Pfam" id="PF13180">
    <property type="entry name" value="PDZ_2"/>
    <property type="match status" value="1"/>
</dbReference>
<evidence type="ECO:0000313" key="6">
    <source>
        <dbReference type="EMBL" id="MCX2967157.1"/>
    </source>
</evidence>
<name>A0A9X3D9F4_9ACTN</name>
<feature type="region of interest" description="Disordered" evidence="3">
    <location>
        <begin position="1"/>
        <end position="28"/>
    </location>
</feature>
<dbReference type="InterPro" id="IPR051201">
    <property type="entry name" value="Chloro_Bact_Ser_Proteases"/>
</dbReference>
<feature type="transmembrane region" description="Helical" evidence="4">
    <location>
        <begin position="35"/>
        <end position="57"/>
    </location>
</feature>
<keyword evidence="2" id="KW-0378">Hydrolase</keyword>
<keyword evidence="4" id="KW-0812">Transmembrane</keyword>
<dbReference type="SUPFAM" id="SSF50494">
    <property type="entry name" value="Trypsin-like serine proteases"/>
    <property type="match status" value="1"/>
</dbReference>
<dbReference type="GO" id="GO:0006508">
    <property type="term" value="P:proteolysis"/>
    <property type="evidence" value="ECO:0007669"/>
    <property type="project" value="UniProtKB-KW"/>
</dbReference>
<dbReference type="PANTHER" id="PTHR43343">
    <property type="entry name" value="PEPTIDASE S12"/>
    <property type="match status" value="1"/>
</dbReference>
<evidence type="ECO:0000259" key="5">
    <source>
        <dbReference type="PROSITE" id="PS50106"/>
    </source>
</evidence>
<keyword evidence="4" id="KW-1133">Transmembrane helix</keyword>
<dbReference type="EMBL" id="JAPKFM010000045">
    <property type="protein sequence ID" value="MCX2967157.1"/>
    <property type="molecule type" value="Genomic_DNA"/>
</dbReference>
<evidence type="ECO:0000256" key="4">
    <source>
        <dbReference type="SAM" id="Phobius"/>
    </source>
</evidence>
<dbReference type="PRINTS" id="PR00834">
    <property type="entry name" value="PROTEASES2C"/>
</dbReference>
<dbReference type="InterPro" id="IPR001478">
    <property type="entry name" value="PDZ"/>
</dbReference>
<gene>
    <name evidence="6" type="ORF">OSB52_24110</name>
</gene>
<feature type="domain" description="PDZ" evidence="5">
    <location>
        <begin position="287"/>
        <end position="374"/>
    </location>
</feature>
<keyword evidence="7" id="KW-1185">Reference proteome</keyword>
<organism evidence="6 7">
    <name type="scientific">Gordonia aquimaris</name>
    <dbReference type="NCBI Taxonomy" id="2984863"/>
    <lineage>
        <taxon>Bacteria</taxon>
        <taxon>Bacillati</taxon>
        <taxon>Actinomycetota</taxon>
        <taxon>Actinomycetes</taxon>
        <taxon>Mycobacteriales</taxon>
        <taxon>Gordoniaceae</taxon>
        <taxon>Gordonia</taxon>
    </lineage>
</organism>
<dbReference type="Proteomes" id="UP001143347">
    <property type="component" value="Unassembled WGS sequence"/>
</dbReference>
<feature type="compositionally biased region" description="Gly residues" evidence="3">
    <location>
        <begin position="408"/>
        <end position="418"/>
    </location>
</feature>
<dbReference type="Pfam" id="PF13365">
    <property type="entry name" value="Trypsin_2"/>
    <property type="match status" value="1"/>
</dbReference>
<dbReference type="Gene3D" id="2.30.42.10">
    <property type="match status" value="1"/>
</dbReference>
<accession>A0A9X3D9F4</accession>
<dbReference type="InterPro" id="IPR009003">
    <property type="entry name" value="Peptidase_S1_PA"/>
</dbReference>
<evidence type="ECO:0000256" key="1">
    <source>
        <dbReference type="ARBA" id="ARBA00022670"/>
    </source>
</evidence>
<dbReference type="InterPro" id="IPR001940">
    <property type="entry name" value="Peptidase_S1C"/>
</dbReference>
<dbReference type="PANTHER" id="PTHR43343:SF3">
    <property type="entry name" value="PROTEASE DO-LIKE 8, CHLOROPLASTIC"/>
    <property type="match status" value="1"/>
</dbReference>
<dbReference type="SUPFAM" id="SSF50156">
    <property type="entry name" value="PDZ domain-like"/>
    <property type="match status" value="1"/>
</dbReference>
<feature type="region of interest" description="Disordered" evidence="3">
    <location>
        <begin position="388"/>
        <end position="418"/>
    </location>
</feature>
<evidence type="ECO:0000256" key="2">
    <source>
        <dbReference type="ARBA" id="ARBA00022801"/>
    </source>
</evidence>
<keyword evidence="4" id="KW-0472">Membrane</keyword>
<evidence type="ECO:0000256" key="3">
    <source>
        <dbReference type="SAM" id="MobiDB-lite"/>
    </source>
</evidence>
<keyword evidence="1" id="KW-0645">Protease</keyword>
<dbReference type="PROSITE" id="PS50106">
    <property type="entry name" value="PDZ"/>
    <property type="match status" value="1"/>
</dbReference>
<protein>
    <submittedName>
        <fullName evidence="6">Trypsin-like peptidase domain-containing protein</fullName>
    </submittedName>
</protein>
<proteinExistence type="predicted"/>